<feature type="non-terminal residue" evidence="2">
    <location>
        <position position="44"/>
    </location>
</feature>
<reference evidence="2 3" key="1">
    <citation type="journal article" date="2017" name="Infect. Genet. Evol.">
        <title>Comparative genome analysis of fish pathogen Flavobacterium columnare reveals extensive sequence diversity within the species.</title>
        <authorList>
            <person name="Kayansamruaj P."/>
            <person name="Dong H.T."/>
            <person name="Hirono I."/>
            <person name="Kondo H."/>
            <person name="Senapin S."/>
            <person name="Rodkhum C."/>
        </authorList>
    </citation>
    <scope>NUCLEOTIDE SEQUENCE [LARGE SCALE GENOMIC DNA]</scope>
    <source>
        <strain evidence="2 3">1215</strain>
    </source>
</reference>
<evidence type="ECO:0000256" key="1">
    <source>
        <dbReference type="SAM" id="Phobius"/>
    </source>
</evidence>
<dbReference type="Proteomes" id="UP000197768">
    <property type="component" value="Unassembled WGS sequence"/>
</dbReference>
<gene>
    <name evidence="2" type="ORF">BWK59_11455</name>
</gene>
<organism evidence="2 3">
    <name type="scientific">Flavobacterium davisii</name>
    <dbReference type="NCBI Taxonomy" id="2906077"/>
    <lineage>
        <taxon>Bacteria</taxon>
        <taxon>Pseudomonadati</taxon>
        <taxon>Bacteroidota</taxon>
        <taxon>Flavobacteriia</taxon>
        <taxon>Flavobacteriales</taxon>
        <taxon>Flavobacteriaceae</taxon>
        <taxon>Flavobacterium</taxon>
    </lineage>
</organism>
<feature type="transmembrane region" description="Helical" evidence="1">
    <location>
        <begin position="21"/>
        <end position="39"/>
    </location>
</feature>
<sequence>MILLRKINSDYNKYKKYGGTFITIFFFTQGFWAIFQYRIAHEVF</sequence>
<dbReference type="GO" id="GO:0016740">
    <property type="term" value="F:transferase activity"/>
    <property type="evidence" value="ECO:0007669"/>
    <property type="project" value="UniProtKB-KW"/>
</dbReference>
<proteinExistence type="predicted"/>
<name>A0A246GGE9_9FLAO</name>
<comment type="caution">
    <text evidence="2">The sequence shown here is derived from an EMBL/GenBank/DDBJ whole genome shotgun (WGS) entry which is preliminary data.</text>
</comment>
<dbReference type="AlphaFoldDB" id="A0A246GGE9"/>
<protein>
    <submittedName>
        <fullName evidence="2">Serine acetyltransferase</fullName>
    </submittedName>
</protein>
<keyword evidence="1" id="KW-1133">Transmembrane helix</keyword>
<evidence type="ECO:0000313" key="2">
    <source>
        <dbReference type="EMBL" id="OWP83252.1"/>
    </source>
</evidence>
<keyword evidence="1" id="KW-0812">Transmembrane</keyword>
<evidence type="ECO:0000313" key="3">
    <source>
        <dbReference type="Proteomes" id="UP000197768"/>
    </source>
</evidence>
<accession>A0A246GGE9</accession>
<keyword evidence="1" id="KW-0472">Membrane</keyword>
<keyword evidence="2" id="KW-0808">Transferase</keyword>
<dbReference type="EMBL" id="MTCZ01000140">
    <property type="protein sequence ID" value="OWP83252.1"/>
    <property type="molecule type" value="Genomic_DNA"/>
</dbReference>